<keyword evidence="2" id="KW-0479">Metal-binding</keyword>
<evidence type="ECO:0000313" key="5">
    <source>
        <dbReference type="Proteomes" id="UP001492380"/>
    </source>
</evidence>
<dbReference type="InterPro" id="IPR036663">
    <property type="entry name" value="Fumarylacetoacetase_C_sf"/>
</dbReference>
<evidence type="ECO:0000256" key="1">
    <source>
        <dbReference type="ARBA" id="ARBA00010211"/>
    </source>
</evidence>
<proteinExistence type="inferred from homology"/>
<evidence type="ECO:0000313" key="4">
    <source>
        <dbReference type="EMBL" id="KAK8222622.1"/>
    </source>
</evidence>
<protein>
    <recommendedName>
        <fullName evidence="3">Fumarylacetoacetase-like C-terminal domain-containing protein</fullName>
    </recommendedName>
</protein>
<dbReference type="PANTHER" id="PTHR11820">
    <property type="entry name" value="ACYLPYRUVASE"/>
    <property type="match status" value="1"/>
</dbReference>
<dbReference type="Proteomes" id="UP001492380">
    <property type="component" value="Unassembled WGS sequence"/>
</dbReference>
<dbReference type="Gene3D" id="3.90.850.10">
    <property type="entry name" value="Fumarylacetoacetase-like, C-terminal domain"/>
    <property type="match status" value="1"/>
</dbReference>
<reference evidence="4 5" key="1">
    <citation type="submission" date="2024-04" db="EMBL/GenBank/DDBJ databases">
        <title>Phyllosticta paracitricarpa is synonymous to the EU quarantine fungus P. citricarpa based on phylogenomic analyses.</title>
        <authorList>
            <consortium name="Lawrence Berkeley National Laboratory"/>
            <person name="Van Ingen-Buijs V.A."/>
            <person name="Van Westerhoven A.C."/>
            <person name="Haridas S."/>
            <person name="Skiadas P."/>
            <person name="Martin F."/>
            <person name="Groenewald J.Z."/>
            <person name="Crous P.W."/>
            <person name="Seidl M.F."/>
        </authorList>
    </citation>
    <scope>NUCLEOTIDE SEQUENCE [LARGE SCALE GENOMIC DNA]</scope>
    <source>
        <strain evidence="4 5">CBS 123374</strain>
    </source>
</reference>
<gene>
    <name evidence="4" type="ORF">HDK90DRAFT_119138</name>
</gene>
<comment type="caution">
    <text evidence="4">The sequence shown here is derived from an EMBL/GenBank/DDBJ whole genome shotgun (WGS) entry which is preliminary data.</text>
</comment>
<comment type="similarity">
    <text evidence="1">Belongs to the FAH family.</text>
</comment>
<accession>A0ABR1Y9Q7</accession>
<dbReference type="Pfam" id="PF01557">
    <property type="entry name" value="FAA_hydrolase"/>
    <property type="match status" value="1"/>
</dbReference>
<dbReference type="InterPro" id="IPR011234">
    <property type="entry name" value="Fumarylacetoacetase-like_C"/>
</dbReference>
<evidence type="ECO:0000256" key="2">
    <source>
        <dbReference type="ARBA" id="ARBA00022723"/>
    </source>
</evidence>
<sequence>MKLPWQRLIRFEATDGRILYGEPILPSPDFDLGDTTPETKLQAKPLVGDDIYDTTGATKLSDEVVTVKTLLGPLAQNDVPILRCVGLNYGTHIRETGRTPPPHPSIFFKPNTCIHDHGAAIPIPKLCQDDQADYEGELVIVIGRDAKDVSVESALDYVAGYTAGNDVSSRKLQRDPHFAGPVPQWGFSKGFDKYAPLGPAIVSTALIPDPTTMHLETIVDGETRQTAGIDDLVFGVAFLVSYLSQGTTLQKGSVIMTGTPGGVGISGKSEPRYLYPGSKVDVRIKGVGTLRNTIEFE</sequence>
<name>A0ABR1Y9Q7_9PEZI</name>
<feature type="domain" description="Fumarylacetoacetase-like C-terminal" evidence="3">
    <location>
        <begin position="84"/>
        <end position="294"/>
    </location>
</feature>
<organism evidence="4 5">
    <name type="scientific">Phyllosticta capitalensis</name>
    <dbReference type="NCBI Taxonomy" id="121624"/>
    <lineage>
        <taxon>Eukaryota</taxon>
        <taxon>Fungi</taxon>
        <taxon>Dikarya</taxon>
        <taxon>Ascomycota</taxon>
        <taxon>Pezizomycotina</taxon>
        <taxon>Dothideomycetes</taxon>
        <taxon>Dothideomycetes incertae sedis</taxon>
        <taxon>Botryosphaeriales</taxon>
        <taxon>Phyllostictaceae</taxon>
        <taxon>Phyllosticta</taxon>
    </lineage>
</organism>
<dbReference type="EMBL" id="JBBWRZ010000015">
    <property type="protein sequence ID" value="KAK8222622.1"/>
    <property type="molecule type" value="Genomic_DNA"/>
</dbReference>
<dbReference type="SUPFAM" id="SSF56529">
    <property type="entry name" value="FAH"/>
    <property type="match status" value="1"/>
</dbReference>
<dbReference type="PANTHER" id="PTHR11820:SF100">
    <property type="entry name" value="FUMARYLACETOACETATE HYDROLASE FAMILY PROTEIN (AFU_ORTHOLOGUE AFUA_4G01490)"/>
    <property type="match status" value="1"/>
</dbReference>
<evidence type="ECO:0000259" key="3">
    <source>
        <dbReference type="Pfam" id="PF01557"/>
    </source>
</evidence>
<keyword evidence="5" id="KW-1185">Reference proteome</keyword>